<dbReference type="InterPro" id="IPR011707">
    <property type="entry name" value="Cu-oxidase-like_N"/>
</dbReference>
<evidence type="ECO:0000256" key="3">
    <source>
        <dbReference type="ARBA" id="ARBA00022729"/>
    </source>
</evidence>
<feature type="domain" description="Plastocyanin-like" evidence="7">
    <location>
        <begin position="153"/>
        <end position="197"/>
    </location>
</feature>
<dbReference type="Proteomes" id="UP001274830">
    <property type="component" value="Unassembled WGS sequence"/>
</dbReference>
<dbReference type="GO" id="GO:0005507">
    <property type="term" value="F:copper ion binding"/>
    <property type="evidence" value="ECO:0007669"/>
    <property type="project" value="InterPro"/>
</dbReference>
<evidence type="ECO:0000256" key="1">
    <source>
        <dbReference type="ARBA" id="ARBA00010609"/>
    </source>
</evidence>
<keyword evidence="3" id="KW-0732">Signal</keyword>
<keyword evidence="5" id="KW-0186">Copper</keyword>
<dbReference type="InterPro" id="IPR011706">
    <property type="entry name" value="Cu-oxidase_C"/>
</dbReference>
<feature type="domain" description="Plastocyanin-like" evidence="7">
    <location>
        <begin position="299"/>
        <end position="394"/>
    </location>
</feature>
<proteinExistence type="inferred from homology"/>
<evidence type="ECO:0000313" key="10">
    <source>
        <dbReference type="EMBL" id="KAK3669153.1"/>
    </source>
</evidence>
<dbReference type="CDD" id="cd04207">
    <property type="entry name" value="CuRO_3_LCC_like"/>
    <property type="match status" value="1"/>
</dbReference>
<evidence type="ECO:0000259" key="9">
    <source>
        <dbReference type="Pfam" id="PF07732"/>
    </source>
</evidence>
<keyword evidence="11" id="KW-1185">Reference proteome</keyword>
<sequence length="601" mass="65439">MRALASDCLRIPYTANKLADGFARQVYLINGQQPGPLIEANQGDILEVTVFNDLDVENTIHWHGLLQRGTPDMDGVPGVTQFAIPPGGNFTYHMPLGDQYGFYWYHSHFKSYYNDAIRGPLLIHPSPSLRRPFQSLAQTEAEESALLQAEKDATPLLLADWYHDPSNAVYQQYFRTGAFPGCVDSLLANGHGRVQCLPNNLLMAGPGLDLNITSSEVASKASSMSHSMDSGSTMASCVNNCATTTDAMSMNPTASMSMAMMRRATSTVELIADKAEGGMEMSSLNALGCTPPMMFNPGYSIDSLPPVTCTNTTAALLTITKIRSQGWLALHLVNAAATSKLQVSLDAHTMFVFAADGLYVEMQEVKVLPIAIGQRYSVMIRLNQPPGQYYLRFASYPVGDMQQVIQDQVIVDISDGRHDNNNTSCDKPQSTWMLLNGSAKAQASVLNEKLLAPLLPNMPPTAPADITRIFTINQTAPVVWVVDKAPYTEAKTPVLHGNRSDGWTANTTLHMPSNSTIDIIMQIADASMDTMGHPMHLHGHKFWILGTGTGSLPFSSVMNASPSVINMHDPPYRDTVELPAAGWAAIRQASSRLLSTFLPMN</sequence>
<name>A0AAE0TPH5_9PEZI</name>
<protein>
    <recommendedName>
        <fullName evidence="12">Laccase</fullName>
    </recommendedName>
</protein>
<dbReference type="InterPro" id="IPR045087">
    <property type="entry name" value="Cu-oxidase_fam"/>
</dbReference>
<gene>
    <name evidence="10" type="ORF">LTR78_010966</name>
</gene>
<feature type="domain" description="Plastocyanin-like" evidence="9">
    <location>
        <begin position="18"/>
        <end position="126"/>
    </location>
</feature>
<dbReference type="CDD" id="cd13850">
    <property type="entry name" value="CuRO_1_Abr2_like"/>
    <property type="match status" value="1"/>
</dbReference>
<dbReference type="Pfam" id="PF07731">
    <property type="entry name" value="Cu-oxidase_2"/>
    <property type="match status" value="1"/>
</dbReference>
<comment type="caution">
    <text evidence="10">The sequence shown here is derived from an EMBL/GenBank/DDBJ whole genome shotgun (WGS) entry which is preliminary data.</text>
</comment>
<evidence type="ECO:0000256" key="2">
    <source>
        <dbReference type="ARBA" id="ARBA00022723"/>
    </source>
</evidence>
<dbReference type="SUPFAM" id="SSF49503">
    <property type="entry name" value="Cupredoxins"/>
    <property type="match status" value="3"/>
</dbReference>
<dbReference type="Pfam" id="PF00394">
    <property type="entry name" value="Cu-oxidase"/>
    <property type="match status" value="2"/>
</dbReference>
<dbReference type="InterPro" id="IPR001117">
    <property type="entry name" value="Cu-oxidase_2nd"/>
</dbReference>
<dbReference type="PANTHER" id="PTHR11709:SF488">
    <property type="entry name" value="LACCASE-RELATED"/>
    <property type="match status" value="1"/>
</dbReference>
<evidence type="ECO:0008006" key="12">
    <source>
        <dbReference type="Google" id="ProtNLM"/>
    </source>
</evidence>
<accession>A0AAE0TPH5</accession>
<feature type="domain" description="Plastocyanin-like" evidence="8">
    <location>
        <begin position="498"/>
        <end position="587"/>
    </location>
</feature>
<keyword evidence="2" id="KW-0479">Metal-binding</keyword>
<dbReference type="EMBL" id="JAUTXT010000111">
    <property type="protein sequence ID" value="KAK3669153.1"/>
    <property type="molecule type" value="Genomic_DNA"/>
</dbReference>
<evidence type="ECO:0000259" key="8">
    <source>
        <dbReference type="Pfam" id="PF07731"/>
    </source>
</evidence>
<evidence type="ECO:0000256" key="5">
    <source>
        <dbReference type="ARBA" id="ARBA00023008"/>
    </source>
</evidence>
<evidence type="ECO:0000256" key="4">
    <source>
        <dbReference type="ARBA" id="ARBA00023002"/>
    </source>
</evidence>
<dbReference type="Pfam" id="PF07732">
    <property type="entry name" value="Cu-oxidase_3"/>
    <property type="match status" value="1"/>
</dbReference>
<reference evidence="10" key="1">
    <citation type="submission" date="2023-07" db="EMBL/GenBank/DDBJ databases">
        <title>Black Yeasts Isolated from many extreme environments.</title>
        <authorList>
            <person name="Coleine C."/>
            <person name="Stajich J.E."/>
            <person name="Selbmann L."/>
        </authorList>
    </citation>
    <scope>NUCLEOTIDE SEQUENCE</scope>
    <source>
        <strain evidence="10">CCFEE 5485</strain>
    </source>
</reference>
<organism evidence="10 11">
    <name type="scientific">Recurvomyces mirabilis</name>
    <dbReference type="NCBI Taxonomy" id="574656"/>
    <lineage>
        <taxon>Eukaryota</taxon>
        <taxon>Fungi</taxon>
        <taxon>Dikarya</taxon>
        <taxon>Ascomycota</taxon>
        <taxon>Pezizomycotina</taxon>
        <taxon>Dothideomycetes</taxon>
        <taxon>Dothideomycetidae</taxon>
        <taxon>Mycosphaerellales</taxon>
        <taxon>Teratosphaeriaceae</taxon>
        <taxon>Recurvomyces</taxon>
    </lineage>
</organism>
<evidence type="ECO:0000256" key="6">
    <source>
        <dbReference type="ARBA" id="ARBA00023180"/>
    </source>
</evidence>
<dbReference type="InterPro" id="IPR008972">
    <property type="entry name" value="Cupredoxin"/>
</dbReference>
<dbReference type="Gene3D" id="2.60.40.420">
    <property type="entry name" value="Cupredoxins - blue copper proteins"/>
    <property type="match status" value="3"/>
</dbReference>
<keyword evidence="6" id="KW-0325">Glycoprotein</keyword>
<evidence type="ECO:0000313" key="11">
    <source>
        <dbReference type="Proteomes" id="UP001274830"/>
    </source>
</evidence>
<evidence type="ECO:0000259" key="7">
    <source>
        <dbReference type="Pfam" id="PF00394"/>
    </source>
</evidence>
<dbReference type="AlphaFoldDB" id="A0AAE0TPH5"/>
<keyword evidence="4" id="KW-0560">Oxidoreductase</keyword>
<dbReference type="GO" id="GO:0016491">
    <property type="term" value="F:oxidoreductase activity"/>
    <property type="evidence" value="ECO:0007669"/>
    <property type="project" value="UniProtKB-KW"/>
</dbReference>
<dbReference type="PANTHER" id="PTHR11709">
    <property type="entry name" value="MULTI-COPPER OXIDASE"/>
    <property type="match status" value="1"/>
</dbReference>
<comment type="similarity">
    <text evidence="1">Belongs to the multicopper oxidase family.</text>
</comment>